<dbReference type="SUPFAM" id="SSF51735">
    <property type="entry name" value="NAD(P)-binding Rossmann-fold domains"/>
    <property type="match status" value="1"/>
</dbReference>
<dbReference type="InterPro" id="IPR002347">
    <property type="entry name" value="SDR_fam"/>
</dbReference>
<evidence type="ECO:0000256" key="2">
    <source>
        <dbReference type="ARBA" id="ARBA00023002"/>
    </source>
</evidence>
<protein>
    <submittedName>
        <fullName evidence="3">Uncharacterized protein</fullName>
    </submittedName>
</protein>
<dbReference type="PANTHER" id="PTHR43669">
    <property type="entry name" value="5-KETO-D-GLUCONATE 5-REDUCTASE"/>
    <property type="match status" value="1"/>
</dbReference>
<dbReference type="InterPro" id="IPR036291">
    <property type="entry name" value="NAD(P)-bd_dom_sf"/>
</dbReference>
<dbReference type="CDD" id="cd05233">
    <property type="entry name" value="SDR_c"/>
    <property type="match status" value="1"/>
</dbReference>
<evidence type="ECO:0000313" key="4">
    <source>
        <dbReference type="Proteomes" id="UP000186108"/>
    </source>
</evidence>
<gene>
    <name evidence="3" type="ORF">R1CP_36795</name>
</gene>
<dbReference type="Proteomes" id="UP000186108">
    <property type="component" value="Plasmid pR1CP1"/>
</dbReference>
<dbReference type="PATRIC" id="fig|37919.13.peg.7752"/>
<dbReference type="PRINTS" id="PR00081">
    <property type="entry name" value="GDHRDH"/>
</dbReference>
<organism evidence="3 4">
    <name type="scientific">Rhodococcus opacus</name>
    <name type="common">Nocardia opaca</name>
    <dbReference type="NCBI Taxonomy" id="37919"/>
    <lineage>
        <taxon>Bacteria</taxon>
        <taxon>Bacillati</taxon>
        <taxon>Actinomycetota</taxon>
        <taxon>Actinomycetes</taxon>
        <taxon>Mycobacteriales</taxon>
        <taxon>Nocardiaceae</taxon>
        <taxon>Rhodococcus</taxon>
    </lineage>
</organism>
<dbReference type="GO" id="GO:0016491">
    <property type="term" value="F:oxidoreductase activity"/>
    <property type="evidence" value="ECO:0007669"/>
    <property type="project" value="UniProtKB-KW"/>
</dbReference>
<dbReference type="AlphaFoldDB" id="A0A1B1KH75"/>
<name>A0A1B1KH75_RHOOP</name>
<dbReference type="PANTHER" id="PTHR43669:SF3">
    <property type="entry name" value="ALCOHOL DEHYDROGENASE, PUTATIVE (AFU_ORTHOLOGUE AFUA_3G03445)-RELATED"/>
    <property type="match status" value="1"/>
</dbReference>
<reference evidence="3 4" key="1">
    <citation type="submission" date="2014-07" db="EMBL/GenBank/DDBJ databases">
        <authorList>
            <person name="Zhang J.E."/>
            <person name="Yang H."/>
            <person name="Guo J."/>
            <person name="Deng Z."/>
            <person name="Luo H."/>
            <person name="Luo M."/>
            <person name="Zhao B."/>
        </authorList>
    </citation>
    <scope>NUCLEOTIDE SEQUENCE [LARGE SCALE GENOMIC DNA]</scope>
    <source>
        <strain evidence="3 4">1CP</strain>
        <plasmid evidence="4">Plasmid pr1cp1</plasmid>
    </source>
</reference>
<evidence type="ECO:0000313" key="3">
    <source>
        <dbReference type="EMBL" id="ANS31965.1"/>
    </source>
</evidence>
<geneLocation type="plasmid" evidence="4">
    <name>pr1cp1</name>
</geneLocation>
<sequence length="140" mass="14785">MEQTWDAMKVLVTGGSQGIGLGIAEVFAGAGAQVVIADRNPAKLEKARARLAELGATVSTVVADVADRRSCKRMAAEAEGLLGGLDVLCANAGIYPGKHARADHPRRAQRCIRHQRARHDLQRPSVPGCADAIRPPAGSW</sequence>
<comment type="similarity">
    <text evidence="1">Belongs to the short-chain dehydrogenases/reductases (SDR) family.</text>
</comment>
<dbReference type="Pfam" id="PF00106">
    <property type="entry name" value="adh_short"/>
    <property type="match status" value="1"/>
</dbReference>
<proteinExistence type="inferred from homology"/>
<keyword evidence="3" id="KW-0614">Plasmid</keyword>
<accession>A0A1B1KH75</accession>
<dbReference type="Gene3D" id="3.40.50.720">
    <property type="entry name" value="NAD(P)-binding Rossmann-like Domain"/>
    <property type="match status" value="1"/>
</dbReference>
<keyword evidence="2" id="KW-0560">Oxidoreductase</keyword>
<dbReference type="EMBL" id="CP009112">
    <property type="protein sequence ID" value="ANS31965.1"/>
    <property type="molecule type" value="Genomic_DNA"/>
</dbReference>
<evidence type="ECO:0000256" key="1">
    <source>
        <dbReference type="ARBA" id="ARBA00006484"/>
    </source>
</evidence>